<protein>
    <submittedName>
        <fullName evidence="1">Uncharacterized protein</fullName>
    </submittedName>
</protein>
<reference evidence="1" key="1">
    <citation type="submission" date="2019-08" db="EMBL/GenBank/DDBJ databases">
        <authorList>
            <person name="Kucharzyk K."/>
            <person name="Murdoch R.W."/>
            <person name="Higgins S."/>
            <person name="Loffler F."/>
        </authorList>
    </citation>
    <scope>NUCLEOTIDE SEQUENCE</scope>
</reference>
<dbReference type="AlphaFoldDB" id="A0A644UW13"/>
<comment type="caution">
    <text evidence="1">The sequence shown here is derived from an EMBL/GenBank/DDBJ whole genome shotgun (WGS) entry which is preliminary data.</text>
</comment>
<organism evidence="1">
    <name type="scientific">bioreactor metagenome</name>
    <dbReference type="NCBI Taxonomy" id="1076179"/>
    <lineage>
        <taxon>unclassified sequences</taxon>
        <taxon>metagenomes</taxon>
        <taxon>ecological metagenomes</taxon>
    </lineage>
</organism>
<name>A0A644UW13_9ZZZZ</name>
<accession>A0A644UW13</accession>
<evidence type="ECO:0000313" key="1">
    <source>
        <dbReference type="EMBL" id="MPL82945.1"/>
    </source>
</evidence>
<proteinExistence type="predicted"/>
<sequence>MIGYELVLKFHKNEAFLTDDFALSFDEVELGELAKNQGFKNPAFWLIEVLIYEPTEGRINVKVLSYNIGETNLSPFQKSIANELKNVRRIIFKGIDTHGLLNTLYGSAPFNYIPPKKNINNESCKENSYSYNTNVRKKINFASSEKYTNEIKIEPTKTYINETFYIPIKKVRFQHERVSFDKKFDQLKNTIELTIQNDNIREEFDAVKNYFANVLNTKKIQVTVSIVLYGDQITSIEANSPEVEKINKEIIETVKFVFVKRVLKKKIPTENEKTLFTLEEYFNNYSDGKVKMKTFYSKEQDLLNDLLRITNTKHYRHLRFLSSQHAYDTMRLRFILKPDSFVFLIEGTHHCHFIWETLNTSEATYIWHAEKDKQKLPITFRKIEEIINQTRVQGKTAYISSNEDKFRRIYHDYSDINEGFVKWKGELENVLT</sequence>
<gene>
    <name evidence="1" type="ORF">SDC9_28895</name>
</gene>
<dbReference type="EMBL" id="VSSQ01000170">
    <property type="protein sequence ID" value="MPL82945.1"/>
    <property type="molecule type" value="Genomic_DNA"/>
</dbReference>